<dbReference type="EMBL" id="SNRW01041708">
    <property type="protein sequence ID" value="KAA6335876.1"/>
    <property type="molecule type" value="Genomic_DNA"/>
</dbReference>
<reference evidence="1 2" key="1">
    <citation type="submission" date="2019-03" db="EMBL/GenBank/DDBJ databases">
        <title>Single cell metagenomics reveals metabolic interactions within the superorganism composed of flagellate Streblomastix strix and complex community of Bacteroidetes bacteria on its surface.</title>
        <authorList>
            <person name="Treitli S.C."/>
            <person name="Kolisko M."/>
            <person name="Husnik F."/>
            <person name="Keeling P."/>
            <person name="Hampl V."/>
        </authorList>
    </citation>
    <scope>NUCLEOTIDE SEQUENCE [LARGE SCALE GENOMIC DNA]</scope>
    <source>
        <strain evidence="1">ST1C</strain>
    </source>
</reference>
<sequence>AFCESAKRKRNQRELLQPSRELSQFTLEQRNWITHAGSAGHRQERHSEQRRDRNYEFVVWNPIAGKSQIKNQKISLVDTISNLETNNETNVKLKREPGS</sequence>
<feature type="non-terminal residue" evidence="1">
    <location>
        <position position="1"/>
    </location>
</feature>
<protein>
    <submittedName>
        <fullName evidence="1">Uncharacterized protein</fullName>
    </submittedName>
</protein>
<name>A0A5J4RPM2_9EUKA</name>
<dbReference type="Proteomes" id="UP000324800">
    <property type="component" value="Unassembled WGS sequence"/>
</dbReference>
<dbReference type="AlphaFoldDB" id="A0A5J4RPM2"/>
<evidence type="ECO:0000313" key="1">
    <source>
        <dbReference type="EMBL" id="KAA6335876.1"/>
    </source>
</evidence>
<accession>A0A5J4RPM2</accession>
<proteinExistence type="predicted"/>
<comment type="caution">
    <text evidence="1">The sequence shown here is derived from an EMBL/GenBank/DDBJ whole genome shotgun (WGS) entry which is preliminary data.</text>
</comment>
<organism evidence="1 2">
    <name type="scientific">Streblomastix strix</name>
    <dbReference type="NCBI Taxonomy" id="222440"/>
    <lineage>
        <taxon>Eukaryota</taxon>
        <taxon>Metamonada</taxon>
        <taxon>Preaxostyla</taxon>
        <taxon>Oxymonadida</taxon>
        <taxon>Streblomastigidae</taxon>
        <taxon>Streblomastix</taxon>
    </lineage>
</organism>
<evidence type="ECO:0000313" key="2">
    <source>
        <dbReference type="Proteomes" id="UP000324800"/>
    </source>
</evidence>
<gene>
    <name evidence="1" type="ORF">EZS28_052924</name>
</gene>